<comment type="similarity">
    <text evidence="7">Belongs to the binding-protein-dependent transport system permease family.</text>
</comment>
<dbReference type="GeneID" id="89668288"/>
<feature type="domain" description="ABC transmembrane type-1" evidence="8">
    <location>
        <begin position="76"/>
        <end position="259"/>
    </location>
</feature>
<dbReference type="PANTHER" id="PTHR30043">
    <property type="entry name" value="PHOSPHONATES TRANSPORT SYSTEM PERMEASE PROTEIN"/>
    <property type="match status" value="1"/>
</dbReference>
<feature type="transmembrane region" description="Helical" evidence="7">
    <location>
        <begin position="182"/>
        <end position="207"/>
    </location>
</feature>
<evidence type="ECO:0000313" key="9">
    <source>
        <dbReference type="EMBL" id="KZU94149.1"/>
    </source>
</evidence>
<comment type="subcellular location">
    <subcellularLocation>
        <location evidence="1 7">Cell membrane</location>
        <topology evidence="1 7">Multi-pass membrane protein</topology>
    </subcellularLocation>
</comment>
<evidence type="ECO:0000256" key="2">
    <source>
        <dbReference type="ARBA" id="ARBA00022448"/>
    </source>
</evidence>
<dbReference type="CDD" id="cd06261">
    <property type="entry name" value="TM_PBP2"/>
    <property type="match status" value="1"/>
</dbReference>
<reference evidence="9 11" key="1">
    <citation type="submission" date="2016-03" db="EMBL/GenBank/DDBJ databases">
        <title>Comparative genomics of 54 Lactobacillus plantarum strains reveals genomic uncoupling from niche constraints.</title>
        <authorList>
            <person name="Martino M.E."/>
        </authorList>
    </citation>
    <scope>NUCLEOTIDE SEQUENCE [LARGE SCALE GENOMIC DNA]</scope>
    <source>
        <strain evidence="9 11">19.1</strain>
    </source>
</reference>
<keyword evidence="5 7" id="KW-1133">Transmembrane helix</keyword>
<dbReference type="InterPro" id="IPR000515">
    <property type="entry name" value="MetI-like"/>
</dbReference>
<keyword evidence="4 7" id="KW-0812">Transmembrane</keyword>
<evidence type="ECO:0000313" key="12">
    <source>
        <dbReference type="Proteomes" id="UP000595466"/>
    </source>
</evidence>
<dbReference type="NCBIfam" id="TIGR01097">
    <property type="entry name" value="PhnE"/>
    <property type="match status" value="1"/>
</dbReference>
<proteinExistence type="inferred from homology"/>
<accession>A0A0G9FF24</accession>
<organism evidence="9 11">
    <name type="scientific">Lactiplantibacillus plantarum</name>
    <name type="common">Lactobacillus plantarum</name>
    <dbReference type="NCBI Taxonomy" id="1590"/>
    <lineage>
        <taxon>Bacteria</taxon>
        <taxon>Bacillati</taxon>
        <taxon>Bacillota</taxon>
        <taxon>Bacilli</taxon>
        <taxon>Lactobacillales</taxon>
        <taxon>Lactobacillaceae</taxon>
        <taxon>Lactiplantibacillus</taxon>
    </lineage>
</organism>
<keyword evidence="3" id="KW-1003">Cell membrane</keyword>
<evidence type="ECO:0000256" key="3">
    <source>
        <dbReference type="ARBA" id="ARBA00022475"/>
    </source>
</evidence>
<feature type="transmembrane region" description="Helical" evidence="7">
    <location>
        <begin position="240"/>
        <end position="258"/>
    </location>
</feature>
<dbReference type="Gene3D" id="1.10.3720.10">
    <property type="entry name" value="MetI-like"/>
    <property type="match status" value="1"/>
</dbReference>
<protein>
    <submittedName>
        <fullName evidence="9">Phosphonate ABC transporter permease proteinphnE2</fullName>
    </submittedName>
    <submittedName>
        <fullName evidence="10">Phosphonate ABC transporter, permease protein PhnE</fullName>
    </submittedName>
</protein>
<evidence type="ECO:0000313" key="10">
    <source>
        <dbReference type="EMBL" id="QQM62436.1"/>
    </source>
</evidence>
<evidence type="ECO:0000256" key="4">
    <source>
        <dbReference type="ARBA" id="ARBA00022692"/>
    </source>
</evidence>
<gene>
    <name evidence="10" type="primary">phnE</name>
    <name evidence="10" type="ORF">JH395_12250</name>
    <name evidence="9" type="ORF">Lp19_2123</name>
</gene>
<dbReference type="EMBL" id="CP066817">
    <property type="protein sequence ID" value="QQM62436.1"/>
    <property type="molecule type" value="Genomic_DNA"/>
</dbReference>
<dbReference type="EMBL" id="LUXM01000033">
    <property type="protein sequence ID" value="KZU94149.1"/>
    <property type="molecule type" value="Genomic_DNA"/>
</dbReference>
<dbReference type="Proteomes" id="UP000595466">
    <property type="component" value="Chromosome"/>
</dbReference>
<dbReference type="PATRIC" id="fig|1590.142.peg.583"/>
<evidence type="ECO:0000259" key="8">
    <source>
        <dbReference type="PROSITE" id="PS50928"/>
    </source>
</evidence>
<feature type="transmembrane region" description="Helical" evidence="7">
    <location>
        <begin position="79"/>
        <end position="101"/>
    </location>
</feature>
<dbReference type="GO" id="GO:0015416">
    <property type="term" value="F:ABC-type phosphonate transporter activity"/>
    <property type="evidence" value="ECO:0007669"/>
    <property type="project" value="InterPro"/>
</dbReference>
<dbReference type="AlphaFoldDB" id="A0A0G9FF24"/>
<dbReference type="Pfam" id="PF00528">
    <property type="entry name" value="BPD_transp_1"/>
    <property type="match status" value="1"/>
</dbReference>
<keyword evidence="6 7" id="KW-0472">Membrane</keyword>
<dbReference type="Proteomes" id="UP000076882">
    <property type="component" value="Unassembled WGS sequence"/>
</dbReference>
<reference evidence="10 12" key="2">
    <citation type="submission" date="2020-12" db="EMBL/GenBank/DDBJ databases">
        <title>Whole genome sequencing of Lactobacillus plantarum PC518.</title>
        <authorList>
            <person name="Guo Q."/>
        </authorList>
    </citation>
    <scope>NUCLEOTIDE SEQUENCE [LARGE SCALE GENOMIC DNA]</scope>
    <source>
        <strain evidence="10 12">PC518</strain>
    </source>
</reference>
<evidence type="ECO:0000256" key="6">
    <source>
        <dbReference type="ARBA" id="ARBA00023136"/>
    </source>
</evidence>
<dbReference type="InterPro" id="IPR035906">
    <property type="entry name" value="MetI-like_sf"/>
</dbReference>
<feature type="transmembrane region" description="Helical" evidence="7">
    <location>
        <begin position="21"/>
        <end position="42"/>
    </location>
</feature>
<sequence length="267" mass="29997">MKTNPMTPQRFFRQRRLRLSVVLLILIGIYVLSMALVNFQAWASISKIPAGLMWLFTNFIPTSRSISYLGPILYQLWRTLLVAISSTMVASLFALIFAILGAKTTTPTPVLRWIIRFGASLLRNIPVVAWAMILLFSFKQSDFTGFLALFFMTLGYLTRAFTETIEDLDAEKLQALQAVGANYFQCVFCGVLPEAASTLTSWILYMIENNLRDATLVGLLTGTGVGFLFDYYFKAFRYDAAGLIVLLIAILVIVLELTSNRIRRAIA</sequence>
<dbReference type="GO" id="GO:0005886">
    <property type="term" value="C:plasma membrane"/>
    <property type="evidence" value="ECO:0007669"/>
    <property type="project" value="UniProtKB-SubCell"/>
</dbReference>
<dbReference type="PANTHER" id="PTHR30043:SF1">
    <property type="entry name" value="ABC TRANSPORT SYSTEM PERMEASE PROTEIN P69"/>
    <property type="match status" value="1"/>
</dbReference>
<feature type="transmembrane region" description="Helical" evidence="7">
    <location>
        <begin position="113"/>
        <end position="136"/>
    </location>
</feature>
<keyword evidence="2 7" id="KW-0813">Transport</keyword>
<feature type="transmembrane region" description="Helical" evidence="7">
    <location>
        <begin position="143"/>
        <end position="162"/>
    </location>
</feature>
<evidence type="ECO:0000256" key="7">
    <source>
        <dbReference type="RuleBase" id="RU363032"/>
    </source>
</evidence>
<name>A0A0G9FF24_LACPN</name>
<evidence type="ECO:0000313" key="11">
    <source>
        <dbReference type="Proteomes" id="UP000076882"/>
    </source>
</evidence>
<dbReference type="InterPro" id="IPR005769">
    <property type="entry name" value="PhnE/PtxC"/>
</dbReference>
<evidence type="ECO:0000256" key="5">
    <source>
        <dbReference type="ARBA" id="ARBA00022989"/>
    </source>
</evidence>
<dbReference type="RefSeq" id="WP_003640974.1">
    <property type="nucleotide sequence ID" value="NZ_AP028153.1"/>
</dbReference>
<evidence type="ECO:0000256" key="1">
    <source>
        <dbReference type="ARBA" id="ARBA00004651"/>
    </source>
</evidence>
<dbReference type="SUPFAM" id="SSF161098">
    <property type="entry name" value="MetI-like"/>
    <property type="match status" value="1"/>
</dbReference>
<dbReference type="PROSITE" id="PS50928">
    <property type="entry name" value="ABC_TM1"/>
    <property type="match status" value="1"/>
</dbReference>